<dbReference type="Gene3D" id="2.60.40.10">
    <property type="entry name" value="Immunoglobulins"/>
    <property type="match status" value="1"/>
</dbReference>
<dbReference type="PANTHER" id="PTHR30251">
    <property type="entry name" value="PILUS ASSEMBLY CHAPERONE"/>
    <property type="match status" value="1"/>
</dbReference>
<dbReference type="InterPro" id="IPR008962">
    <property type="entry name" value="PapD-like_sf"/>
</dbReference>
<protein>
    <submittedName>
        <fullName evidence="3">Fimbria/pilus periplasmic chaperone</fullName>
    </submittedName>
</protein>
<dbReference type="InterPro" id="IPR013783">
    <property type="entry name" value="Ig-like_fold"/>
</dbReference>
<name>A0ABT6CMA0_9SPHN</name>
<sequence>MNRLLSRIAFATAACASFTGPALATSVSPLSLELQSTGRKVVANIQVVNDGAKPLPVEAVTKVLTASADGFAENTEETEDLLVMPPNALIPPGQTQAFRVQWVGDPAPAESKHYYVSINELPVKLPDGQSALQILYNFKVLVSVGLANGKGQLAVSAASIGQNKDKPAPVVTVSNTGTTYDYLSQHALHLVEKDAKGTEVFNRTVSGNEFAQLVGFGLVATGQQRSFTLPIELPTKDGTLTATLVEERGE</sequence>
<dbReference type="RefSeq" id="WP_277279841.1">
    <property type="nucleotide sequence ID" value="NZ_JAROCY010000020.1"/>
</dbReference>
<keyword evidence="1" id="KW-0732">Signal</keyword>
<feature type="domain" description="Pili assembly chaperone N-terminal" evidence="2">
    <location>
        <begin position="40"/>
        <end position="137"/>
    </location>
</feature>
<dbReference type="InterPro" id="IPR050643">
    <property type="entry name" value="Periplasmic_pilus_chap"/>
</dbReference>
<keyword evidence="4" id="KW-1185">Reference proteome</keyword>
<feature type="chain" id="PRO_5046079237" evidence="1">
    <location>
        <begin position="25"/>
        <end position="250"/>
    </location>
</feature>
<proteinExistence type="predicted"/>
<accession>A0ABT6CMA0</accession>
<dbReference type="InterPro" id="IPR016147">
    <property type="entry name" value="Pili_assmbl_chaperone_N"/>
</dbReference>
<gene>
    <name evidence="3" type="ORF">POM99_17720</name>
</gene>
<feature type="signal peptide" evidence="1">
    <location>
        <begin position="1"/>
        <end position="24"/>
    </location>
</feature>
<dbReference type="PANTHER" id="PTHR30251:SF4">
    <property type="entry name" value="SLR1668 PROTEIN"/>
    <property type="match status" value="1"/>
</dbReference>
<dbReference type="SUPFAM" id="SSF49354">
    <property type="entry name" value="PapD-like"/>
    <property type="match status" value="1"/>
</dbReference>
<evidence type="ECO:0000259" key="2">
    <source>
        <dbReference type="Pfam" id="PF00345"/>
    </source>
</evidence>
<dbReference type="EMBL" id="JAROCY010000020">
    <property type="protein sequence ID" value="MDF8335049.1"/>
    <property type="molecule type" value="Genomic_DNA"/>
</dbReference>
<dbReference type="Proteomes" id="UP001222770">
    <property type="component" value="Unassembled WGS sequence"/>
</dbReference>
<evidence type="ECO:0000256" key="1">
    <source>
        <dbReference type="SAM" id="SignalP"/>
    </source>
</evidence>
<evidence type="ECO:0000313" key="4">
    <source>
        <dbReference type="Proteomes" id="UP001222770"/>
    </source>
</evidence>
<evidence type="ECO:0000313" key="3">
    <source>
        <dbReference type="EMBL" id="MDF8335049.1"/>
    </source>
</evidence>
<comment type="caution">
    <text evidence="3">The sequence shown here is derived from an EMBL/GenBank/DDBJ whole genome shotgun (WGS) entry which is preliminary data.</text>
</comment>
<reference evidence="3 4" key="1">
    <citation type="submission" date="2023-03" db="EMBL/GenBank/DDBJ databases">
        <title>Novosphingobium cyanobacteriorum sp. nov., isolated from a eutrophic reservoir during the Microcystis bloom period.</title>
        <authorList>
            <person name="Kang M."/>
            <person name="Le V."/>
            <person name="Ko S.-R."/>
            <person name="Lee S.-A."/>
            <person name="Ahn C.-Y."/>
        </authorList>
    </citation>
    <scope>NUCLEOTIDE SEQUENCE [LARGE SCALE GENOMIC DNA]</scope>
    <source>
        <strain evidence="3 4">HBC54</strain>
    </source>
</reference>
<organism evidence="3 4">
    <name type="scientific">Novosphingobium cyanobacteriorum</name>
    <dbReference type="NCBI Taxonomy" id="3024215"/>
    <lineage>
        <taxon>Bacteria</taxon>
        <taxon>Pseudomonadati</taxon>
        <taxon>Pseudomonadota</taxon>
        <taxon>Alphaproteobacteria</taxon>
        <taxon>Sphingomonadales</taxon>
        <taxon>Sphingomonadaceae</taxon>
        <taxon>Novosphingobium</taxon>
    </lineage>
</organism>
<dbReference type="Pfam" id="PF00345">
    <property type="entry name" value="PapD_N"/>
    <property type="match status" value="1"/>
</dbReference>